<dbReference type="GO" id="GO:0030677">
    <property type="term" value="C:ribonuclease P complex"/>
    <property type="evidence" value="ECO:0007669"/>
    <property type="project" value="InterPro"/>
</dbReference>
<comment type="subcellular location">
    <subcellularLocation>
        <location evidence="1">Nucleus</location>
    </subcellularLocation>
</comment>
<feature type="region of interest" description="Disordered" evidence="8">
    <location>
        <begin position="157"/>
        <end position="199"/>
    </location>
</feature>
<dbReference type="GO" id="GO:0006364">
    <property type="term" value="P:rRNA processing"/>
    <property type="evidence" value="ECO:0007669"/>
    <property type="project" value="TreeGrafter"/>
</dbReference>
<dbReference type="Proteomes" id="UP000243515">
    <property type="component" value="Unassembled WGS sequence"/>
</dbReference>
<proteinExistence type="inferred from homology"/>
<dbReference type="Gene3D" id="2.30.30.210">
    <property type="entry name" value="Ribonuclease P/MRP, subunit p29"/>
    <property type="match status" value="1"/>
</dbReference>
<reference evidence="9 10" key="1">
    <citation type="journal article" date="2015" name="Environ. Microbiol.">
        <title>Metagenome sequence of Elaphomyces granulatus from sporocarp tissue reveals Ascomycota ectomycorrhizal fingerprints of genome expansion and a Proteobacteria-rich microbiome.</title>
        <authorList>
            <person name="Quandt C.A."/>
            <person name="Kohler A."/>
            <person name="Hesse C.N."/>
            <person name="Sharpton T.J."/>
            <person name="Martin F."/>
            <person name="Spatafora J.W."/>
        </authorList>
    </citation>
    <scope>NUCLEOTIDE SEQUENCE [LARGE SCALE GENOMIC DNA]</scope>
    <source>
        <strain evidence="9 10">OSC145934</strain>
    </source>
</reference>
<evidence type="ECO:0000256" key="1">
    <source>
        <dbReference type="ARBA" id="ARBA00004123"/>
    </source>
</evidence>
<keyword evidence="5" id="KW-0540">Nuclease</keyword>
<evidence type="ECO:0000256" key="6">
    <source>
        <dbReference type="ARBA" id="ARBA00022759"/>
    </source>
</evidence>
<dbReference type="PANTHER" id="PTHR13348:SF0">
    <property type="entry name" value="RIBONUCLEASE P PROTEIN SUBUNIT P29"/>
    <property type="match status" value="1"/>
</dbReference>
<dbReference type="GO" id="GO:0016787">
    <property type="term" value="F:hydrolase activity"/>
    <property type="evidence" value="ECO:0007669"/>
    <property type="project" value="UniProtKB-KW"/>
</dbReference>
<dbReference type="InterPro" id="IPR036980">
    <property type="entry name" value="RNase_P/MRP_Rpp29_sf"/>
</dbReference>
<gene>
    <name evidence="9" type="ORF">Egran_05117</name>
</gene>
<dbReference type="SUPFAM" id="SSF57903">
    <property type="entry name" value="FYVE/PHD zinc finger"/>
    <property type="match status" value="1"/>
</dbReference>
<evidence type="ECO:0000256" key="4">
    <source>
        <dbReference type="ARBA" id="ARBA00022694"/>
    </source>
</evidence>
<evidence type="ECO:0000313" key="9">
    <source>
        <dbReference type="EMBL" id="OXV07120.1"/>
    </source>
</evidence>
<dbReference type="InterPro" id="IPR023538">
    <property type="entry name" value="RNP1"/>
</dbReference>
<feature type="compositionally biased region" description="Low complexity" evidence="8">
    <location>
        <begin position="189"/>
        <end position="198"/>
    </location>
</feature>
<dbReference type="InterPro" id="IPR002730">
    <property type="entry name" value="Rpp29/RNP1"/>
</dbReference>
<protein>
    <submittedName>
        <fullName evidence="9">Uncharacterized protein</fullName>
    </submittedName>
</protein>
<dbReference type="InterPro" id="IPR023534">
    <property type="entry name" value="Rof/RNase_P-like"/>
</dbReference>
<comment type="similarity">
    <text evidence="2">Belongs to the eukaryotic/archaeal RNase P protein component 1 family.</text>
</comment>
<dbReference type="PANTHER" id="PTHR13348">
    <property type="entry name" value="RIBONUCLEASE P SUBUNIT P29"/>
    <property type="match status" value="1"/>
</dbReference>
<dbReference type="InterPro" id="IPR016848">
    <property type="entry name" value="RNase_P/MRP_Rpp29-subunit"/>
</dbReference>
<dbReference type="FunFam" id="2.30.30.210:FF:000005">
    <property type="entry name" value="Ribonuclease P protein subunit"/>
    <property type="match status" value="1"/>
</dbReference>
<sequence>MSQQPPPDRPAGEKEGLSKMMKRFGSALRRGSHSKRISIASLGGEGESSKAAVFLISAKPTAPSPTGVEPPSTVTRPTIRWSAVQQERARALFAKYGLTLEPDEWMSPRNLNVERVEKPIRMRVRRTCHRCQTTFGFDKVCVNCQHLRCKKCPRYPPVKSKEDKDEKGKGRAVVPPKQSLAPPRPRPTVPTLTLPSRRGGQDLVRKPITQRVRRTCHRCGTLFRGNVKECSGCQHIRCKKCPREPAKLDKYPNGYPGDADPPPDPLPRVWKKQRLRVRYFCHQSYELLSRAHSPDTAKQIFTERVKQKPLFLRPTSPTAADNRSRRRLHRLRKKEYFLRKQKPRPLSAREKRISGIYDIPREECKYEIFKGLHQMWVEYMRGILDLNNKASVTARSHGSRLASADFHGAEIEVVRSRCASRVGMKGLVVRDSKFTFVIVTEKDETKTIPKEYTIFRFVIPVLPDTSNSSSDNNMAEKDAPLKELVFELHGSQFENRPVDRANKKFKWKNVDYL</sequence>
<dbReference type="OrthoDB" id="124041at2759"/>
<dbReference type="InterPro" id="IPR011011">
    <property type="entry name" value="Znf_FYVE_PHD"/>
</dbReference>
<dbReference type="GO" id="GO:0005634">
    <property type="term" value="C:nucleus"/>
    <property type="evidence" value="ECO:0007669"/>
    <property type="project" value="UniProtKB-SubCell"/>
</dbReference>
<dbReference type="AlphaFoldDB" id="A0A232LSI1"/>
<organism evidence="9 10">
    <name type="scientific">Elaphomyces granulatus</name>
    <dbReference type="NCBI Taxonomy" id="519963"/>
    <lineage>
        <taxon>Eukaryota</taxon>
        <taxon>Fungi</taxon>
        <taxon>Dikarya</taxon>
        <taxon>Ascomycota</taxon>
        <taxon>Pezizomycotina</taxon>
        <taxon>Eurotiomycetes</taxon>
        <taxon>Eurotiomycetidae</taxon>
        <taxon>Eurotiales</taxon>
        <taxon>Elaphomycetaceae</taxon>
        <taxon>Elaphomyces</taxon>
    </lineage>
</organism>
<dbReference type="GO" id="GO:0000172">
    <property type="term" value="C:ribonuclease MRP complex"/>
    <property type="evidence" value="ECO:0007669"/>
    <property type="project" value="InterPro"/>
</dbReference>
<keyword evidence="7" id="KW-0378">Hydrolase</keyword>
<evidence type="ECO:0000256" key="3">
    <source>
        <dbReference type="ARBA" id="ARBA00022490"/>
    </source>
</evidence>
<comment type="caution">
    <text evidence="9">The sequence shown here is derived from an EMBL/GenBank/DDBJ whole genome shotgun (WGS) entry which is preliminary data.</text>
</comment>
<keyword evidence="4" id="KW-0819">tRNA processing</keyword>
<dbReference type="GO" id="GO:0033204">
    <property type="term" value="F:ribonuclease P RNA binding"/>
    <property type="evidence" value="ECO:0007669"/>
    <property type="project" value="InterPro"/>
</dbReference>
<keyword evidence="6" id="KW-0255">Endonuclease</keyword>
<feature type="compositionally biased region" description="Basic and acidic residues" evidence="8">
    <location>
        <begin position="159"/>
        <end position="169"/>
    </location>
</feature>
<dbReference type="HAMAP" id="MF_00754">
    <property type="entry name" value="RNase_P_1"/>
    <property type="match status" value="1"/>
</dbReference>
<evidence type="ECO:0000313" key="10">
    <source>
        <dbReference type="Proteomes" id="UP000243515"/>
    </source>
</evidence>
<dbReference type="Pfam" id="PF01868">
    <property type="entry name" value="RNase_P-MRP_p29"/>
    <property type="match status" value="1"/>
</dbReference>
<dbReference type="GO" id="GO:0004519">
    <property type="term" value="F:endonuclease activity"/>
    <property type="evidence" value="ECO:0007669"/>
    <property type="project" value="UniProtKB-KW"/>
</dbReference>
<keyword evidence="10" id="KW-1185">Reference proteome</keyword>
<dbReference type="GO" id="GO:0001682">
    <property type="term" value="P:tRNA 5'-leader removal"/>
    <property type="evidence" value="ECO:0007669"/>
    <property type="project" value="InterPro"/>
</dbReference>
<dbReference type="EMBL" id="NPHW01005083">
    <property type="protein sequence ID" value="OXV07120.1"/>
    <property type="molecule type" value="Genomic_DNA"/>
</dbReference>
<evidence type="ECO:0000256" key="5">
    <source>
        <dbReference type="ARBA" id="ARBA00022722"/>
    </source>
</evidence>
<keyword evidence="3" id="KW-0963">Cytoplasm</keyword>
<accession>A0A232LSI1</accession>
<evidence type="ECO:0000256" key="2">
    <source>
        <dbReference type="ARBA" id="ARBA00006181"/>
    </source>
</evidence>
<evidence type="ECO:0000256" key="8">
    <source>
        <dbReference type="SAM" id="MobiDB-lite"/>
    </source>
</evidence>
<name>A0A232LSI1_9EURO</name>
<dbReference type="SUPFAM" id="SSF101744">
    <property type="entry name" value="Rof/RNase P subunit-like"/>
    <property type="match status" value="1"/>
</dbReference>
<evidence type="ECO:0000256" key="7">
    <source>
        <dbReference type="ARBA" id="ARBA00022801"/>
    </source>
</evidence>
<dbReference type="SMART" id="SM00538">
    <property type="entry name" value="POP4"/>
    <property type="match status" value="1"/>
</dbReference>